<evidence type="ECO:0000313" key="16">
    <source>
        <dbReference type="Proteomes" id="UP000630805"/>
    </source>
</evidence>
<dbReference type="SUPFAM" id="SSF56935">
    <property type="entry name" value="Porins"/>
    <property type="match status" value="1"/>
</dbReference>
<evidence type="ECO:0000256" key="11">
    <source>
        <dbReference type="RuleBase" id="RU003357"/>
    </source>
</evidence>
<comment type="caution">
    <text evidence="15">The sequence shown here is derived from an EMBL/GenBank/DDBJ whole genome shotgun (WGS) entry which is preliminary data.</text>
</comment>
<keyword evidence="9 10" id="KW-0998">Cell outer membrane</keyword>
<evidence type="ECO:0000259" key="14">
    <source>
        <dbReference type="Pfam" id="PF07715"/>
    </source>
</evidence>
<proteinExistence type="inferred from homology"/>
<dbReference type="InterPro" id="IPR012910">
    <property type="entry name" value="Plug_dom"/>
</dbReference>
<evidence type="ECO:0000256" key="3">
    <source>
        <dbReference type="ARBA" id="ARBA00022452"/>
    </source>
</evidence>
<protein>
    <submittedName>
        <fullName evidence="15">TonB-dependent receptor</fullName>
    </submittedName>
</protein>
<sequence>MKSVLKLSTASAALLGAMYAAPLGAQEQEEDVIQLGDIIVTGTGIPTEVFESPGSVTVVDSDEISEIAPSSVANLLSDVPGVQATENDLDRIRIRGEDSQRVAILIDGQRLSDHNRYGTPLLVSPTDIERIEIVRGPSSVVSGNRAIGGVVNIITKRGADKPVEFSGTAGYIGANDGYRAAASVAGTVNNFDYRLSYSKSDLGDRKTPDGDLVPSGSDDRGILGFLGYQFGKSYVGFRAQDYDASTEVYTSNPSFEVDLPKRDLRKYSAFYEGEDLMPWMSMLKFSAYTQKIDREFTNNLNFGPFAPSFEITSDDDQTTSGFLASANFEFADGHRTVVGLEYEDDRLETNKATTRIFPGPFPPPSTSTTFVDAKIRTSSVFGQHEITMGDFVTTLGARYYKVDSDQDEFIQNGVTQPGQSNSDGRWLGSAGLVYNLSDDTVLRASISQGYNYPSLSELYITTAAGGQTVNGNPNLKPETATNYEIGARVDRGNLVLDTAVFYTRSKDYIAVTADPTSSGQFTYDNVDRVKSWGFEVAAEFDPGWGGVRPYAILSNVTREFEYSTDEKTKDSGTPDWTGTIGLRSDWEAAAYTGTWDVFLRGESASRLVDENGNIVDTGTPTGTNPSSGWTTLNFRGTMDLTENARLILELDNILDKSYRANDQISGAGRNVSLFVTATF</sequence>
<dbReference type="InterPro" id="IPR037066">
    <property type="entry name" value="Plug_dom_sf"/>
</dbReference>
<dbReference type="Pfam" id="PF00593">
    <property type="entry name" value="TonB_dep_Rec_b-barrel"/>
    <property type="match status" value="1"/>
</dbReference>
<name>A0ABX2PT22_9RHOB</name>
<feature type="domain" description="TonB-dependent receptor plug" evidence="14">
    <location>
        <begin position="50"/>
        <end position="150"/>
    </location>
</feature>
<evidence type="ECO:0000256" key="7">
    <source>
        <dbReference type="ARBA" id="ARBA00023136"/>
    </source>
</evidence>
<keyword evidence="4 10" id="KW-0812">Transmembrane</keyword>
<dbReference type="InterPro" id="IPR000531">
    <property type="entry name" value="Beta-barrel_TonB"/>
</dbReference>
<evidence type="ECO:0000256" key="9">
    <source>
        <dbReference type="ARBA" id="ARBA00023237"/>
    </source>
</evidence>
<dbReference type="Gene3D" id="2.40.170.20">
    <property type="entry name" value="TonB-dependent receptor, beta-barrel domain"/>
    <property type="match status" value="1"/>
</dbReference>
<organism evidence="15 16">
    <name type="scientific">Ruegeria haliotis</name>
    <dbReference type="NCBI Taxonomy" id="2747601"/>
    <lineage>
        <taxon>Bacteria</taxon>
        <taxon>Pseudomonadati</taxon>
        <taxon>Pseudomonadota</taxon>
        <taxon>Alphaproteobacteria</taxon>
        <taxon>Rhodobacterales</taxon>
        <taxon>Roseobacteraceae</taxon>
        <taxon>Ruegeria</taxon>
    </lineage>
</organism>
<evidence type="ECO:0000256" key="1">
    <source>
        <dbReference type="ARBA" id="ARBA00004571"/>
    </source>
</evidence>
<dbReference type="InterPro" id="IPR039426">
    <property type="entry name" value="TonB-dep_rcpt-like"/>
</dbReference>
<evidence type="ECO:0000256" key="4">
    <source>
        <dbReference type="ARBA" id="ARBA00022692"/>
    </source>
</evidence>
<feature type="chain" id="PRO_5046325707" evidence="12">
    <location>
        <begin position="26"/>
        <end position="679"/>
    </location>
</feature>
<keyword evidence="5 12" id="KW-0732">Signal</keyword>
<dbReference type="RefSeq" id="WP_176864677.1">
    <property type="nucleotide sequence ID" value="NZ_JABXWT010000004.1"/>
</dbReference>
<dbReference type="Proteomes" id="UP000630805">
    <property type="component" value="Unassembled WGS sequence"/>
</dbReference>
<keyword evidence="8 15" id="KW-0675">Receptor</keyword>
<keyword evidence="16" id="KW-1185">Reference proteome</keyword>
<comment type="similarity">
    <text evidence="10 11">Belongs to the TonB-dependent receptor family.</text>
</comment>
<evidence type="ECO:0000313" key="15">
    <source>
        <dbReference type="EMBL" id="NVO56327.1"/>
    </source>
</evidence>
<keyword evidence="7 10" id="KW-0472">Membrane</keyword>
<keyword evidence="2 10" id="KW-0813">Transport</keyword>
<feature type="signal peptide" evidence="12">
    <location>
        <begin position="1"/>
        <end position="25"/>
    </location>
</feature>
<keyword evidence="6 11" id="KW-0798">TonB box</keyword>
<keyword evidence="3 10" id="KW-1134">Transmembrane beta strand</keyword>
<dbReference type="PROSITE" id="PS52016">
    <property type="entry name" value="TONB_DEPENDENT_REC_3"/>
    <property type="match status" value="1"/>
</dbReference>
<evidence type="ECO:0000256" key="8">
    <source>
        <dbReference type="ARBA" id="ARBA00023170"/>
    </source>
</evidence>
<dbReference type="PANTHER" id="PTHR30069:SF29">
    <property type="entry name" value="HEMOGLOBIN AND HEMOGLOBIN-HAPTOGLOBIN-BINDING PROTEIN 1-RELATED"/>
    <property type="match status" value="1"/>
</dbReference>
<feature type="domain" description="TonB-dependent receptor-like beta-barrel" evidence="13">
    <location>
        <begin position="225"/>
        <end position="653"/>
    </location>
</feature>
<evidence type="ECO:0000256" key="10">
    <source>
        <dbReference type="PROSITE-ProRule" id="PRU01360"/>
    </source>
</evidence>
<dbReference type="Pfam" id="PF07715">
    <property type="entry name" value="Plug"/>
    <property type="match status" value="1"/>
</dbReference>
<dbReference type="CDD" id="cd01347">
    <property type="entry name" value="ligand_gated_channel"/>
    <property type="match status" value="1"/>
</dbReference>
<dbReference type="Gene3D" id="2.170.130.10">
    <property type="entry name" value="TonB-dependent receptor, plug domain"/>
    <property type="match status" value="1"/>
</dbReference>
<comment type="subcellular location">
    <subcellularLocation>
        <location evidence="1 10">Cell outer membrane</location>
        <topology evidence="1 10">Multi-pass membrane protein</topology>
    </subcellularLocation>
</comment>
<reference evidence="15 16" key="1">
    <citation type="submission" date="2020-06" db="EMBL/GenBank/DDBJ databases">
        <authorList>
            <person name="Cao W.R."/>
        </authorList>
    </citation>
    <scope>NUCLEOTIDE SEQUENCE [LARGE SCALE GENOMIC DNA]</scope>
    <source>
        <strain evidence="15 16">B1Z28</strain>
    </source>
</reference>
<accession>A0ABX2PT22</accession>
<evidence type="ECO:0000256" key="12">
    <source>
        <dbReference type="SAM" id="SignalP"/>
    </source>
</evidence>
<dbReference type="InterPro" id="IPR036942">
    <property type="entry name" value="Beta-barrel_TonB_sf"/>
</dbReference>
<evidence type="ECO:0000256" key="6">
    <source>
        <dbReference type="ARBA" id="ARBA00023077"/>
    </source>
</evidence>
<dbReference type="EMBL" id="JABXWT010000004">
    <property type="protein sequence ID" value="NVO56327.1"/>
    <property type="molecule type" value="Genomic_DNA"/>
</dbReference>
<evidence type="ECO:0000256" key="2">
    <source>
        <dbReference type="ARBA" id="ARBA00022448"/>
    </source>
</evidence>
<gene>
    <name evidence="15" type="ORF">HW561_11055</name>
</gene>
<evidence type="ECO:0000259" key="13">
    <source>
        <dbReference type="Pfam" id="PF00593"/>
    </source>
</evidence>
<dbReference type="PANTHER" id="PTHR30069">
    <property type="entry name" value="TONB-DEPENDENT OUTER MEMBRANE RECEPTOR"/>
    <property type="match status" value="1"/>
</dbReference>
<evidence type="ECO:0000256" key="5">
    <source>
        <dbReference type="ARBA" id="ARBA00022729"/>
    </source>
</evidence>